<gene>
    <name evidence="2" type="ORF">PHYPA_025229</name>
</gene>
<evidence type="ECO:0000313" key="3">
    <source>
        <dbReference type="EnsemblPlants" id="Pp3c20_16945V3.1"/>
    </source>
</evidence>
<keyword evidence="1" id="KW-1133">Transmembrane helix</keyword>
<proteinExistence type="predicted"/>
<name>A0A2K1IVI5_PHYPA</name>
<protein>
    <submittedName>
        <fullName evidence="2 3">Uncharacterized protein</fullName>
    </submittedName>
</protein>
<dbReference type="EnsemblPlants" id="Pp3c20_16945V3.1">
    <property type="protein sequence ID" value="Pp3c20_16945V3.1"/>
    <property type="gene ID" value="Pp3c20_16945"/>
</dbReference>
<evidence type="ECO:0000313" key="4">
    <source>
        <dbReference type="Proteomes" id="UP000006727"/>
    </source>
</evidence>
<dbReference type="AlphaFoldDB" id="A0A2K1IVI5"/>
<keyword evidence="1" id="KW-0812">Transmembrane</keyword>
<keyword evidence="4" id="KW-1185">Reference proteome</keyword>
<dbReference type="EMBL" id="ABEU02000020">
    <property type="protein sequence ID" value="PNR33286.1"/>
    <property type="molecule type" value="Genomic_DNA"/>
</dbReference>
<keyword evidence="1" id="KW-0472">Membrane</keyword>
<reference evidence="2 4" key="2">
    <citation type="journal article" date="2018" name="Plant J.">
        <title>The Physcomitrella patens chromosome-scale assembly reveals moss genome structure and evolution.</title>
        <authorList>
            <person name="Lang D."/>
            <person name="Ullrich K.K."/>
            <person name="Murat F."/>
            <person name="Fuchs J."/>
            <person name="Jenkins J."/>
            <person name="Haas F.B."/>
            <person name="Piednoel M."/>
            <person name="Gundlach H."/>
            <person name="Van Bel M."/>
            <person name="Meyberg R."/>
            <person name="Vives C."/>
            <person name="Morata J."/>
            <person name="Symeonidi A."/>
            <person name="Hiss M."/>
            <person name="Muchero W."/>
            <person name="Kamisugi Y."/>
            <person name="Saleh O."/>
            <person name="Blanc G."/>
            <person name="Decker E.L."/>
            <person name="van Gessel N."/>
            <person name="Grimwood J."/>
            <person name="Hayes R.D."/>
            <person name="Graham S.W."/>
            <person name="Gunter L.E."/>
            <person name="McDaniel S.F."/>
            <person name="Hoernstein S.N.W."/>
            <person name="Larsson A."/>
            <person name="Li F.W."/>
            <person name="Perroud P.F."/>
            <person name="Phillips J."/>
            <person name="Ranjan P."/>
            <person name="Rokshar D.S."/>
            <person name="Rothfels C.J."/>
            <person name="Schneider L."/>
            <person name="Shu S."/>
            <person name="Stevenson D.W."/>
            <person name="Thummler F."/>
            <person name="Tillich M."/>
            <person name="Villarreal Aguilar J.C."/>
            <person name="Widiez T."/>
            <person name="Wong G.K."/>
            <person name="Wymore A."/>
            <person name="Zhang Y."/>
            <person name="Zimmer A.D."/>
            <person name="Quatrano R.S."/>
            <person name="Mayer K.F.X."/>
            <person name="Goodstein D."/>
            <person name="Casacuberta J.M."/>
            <person name="Vandepoele K."/>
            <person name="Reski R."/>
            <person name="Cuming A.C."/>
            <person name="Tuskan G.A."/>
            <person name="Maumus F."/>
            <person name="Salse J."/>
            <person name="Schmutz J."/>
            <person name="Rensing S.A."/>
        </authorList>
    </citation>
    <scope>NUCLEOTIDE SEQUENCE [LARGE SCALE GENOMIC DNA]</scope>
    <source>
        <strain evidence="3 4">cv. Gransden 2004</strain>
    </source>
</reference>
<evidence type="ECO:0000256" key="1">
    <source>
        <dbReference type="SAM" id="Phobius"/>
    </source>
</evidence>
<sequence length="133" mass="15297">MIQTSSAVAMVAPFGTIRLKTPQILNIHILFPSGSISPASQHLRRKSNSASDLIRAALYLSDRSYCIIHVGFCNEADVVQYCRHVRCSFDDNVLLFTDLWDVQFHSLMFDKSSFFLFFLPLFLFFFFFFCVCS</sequence>
<reference evidence="2 4" key="1">
    <citation type="journal article" date="2008" name="Science">
        <title>The Physcomitrella genome reveals evolutionary insights into the conquest of land by plants.</title>
        <authorList>
            <person name="Rensing S."/>
            <person name="Lang D."/>
            <person name="Zimmer A."/>
            <person name="Terry A."/>
            <person name="Salamov A."/>
            <person name="Shapiro H."/>
            <person name="Nishiyama T."/>
            <person name="Perroud P.-F."/>
            <person name="Lindquist E."/>
            <person name="Kamisugi Y."/>
            <person name="Tanahashi T."/>
            <person name="Sakakibara K."/>
            <person name="Fujita T."/>
            <person name="Oishi K."/>
            <person name="Shin-I T."/>
            <person name="Kuroki Y."/>
            <person name="Toyoda A."/>
            <person name="Suzuki Y."/>
            <person name="Hashimoto A."/>
            <person name="Yamaguchi K."/>
            <person name="Sugano A."/>
            <person name="Kohara Y."/>
            <person name="Fujiyama A."/>
            <person name="Anterola A."/>
            <person name="Aoki S."/>
            <person name="Ashton N."/>
            <person name="Barbazuk W.B."/>
            <person name="Barker E."/>
            <person name="Bennetzen J."/>
            <person name="Bezanilla M."/>
            <person name="Blankenship R."/>
            <person name="Cho S.H."/>
            <person name="Dutcher S."/>
            <person name="Estelle M."/>
            <person name="Fawcett J.A."/>
            <person name="Gundlach H."/>
            <person name="Hanada K."/>
            <person name="Heyl A."/>
            <person name="Hicks K.A."/>
            <person name="Hugh J."/>
            <person name="Lohr M."/>
            <person name="Mayer K."/>
            <person name="Melkozernov A."/>
            <person name="Murata T."/>
            <person name="Nelson D."/>
            <person name="Pils B."/>
            <person name="Prigge M."/>
            <person name="Reiss B."/>
            <person name="Renner T."/>
            <person name="Rombauts S."/>
            <person name="Rushton P."/>
            <person name="Sanderfoot A."/>
            <person name="Schween G."/>
            <person name="Shiu S.-H."/>
            <person name="Stueber K."/>
            <person name="Theodoulou F.L."/>
            <person name="Tu H."/>
            <person name="Van de Peer Y."/>
            <person name="Verrier P.J."/>
            <person name="Waters E."/>
            <person name="Wood A."/>
            <person name="Yang L."/>
            <person name="Cove D."/>
            <person name="Cuming A."/>
            <person name="Hasebe M."/>
            <person name="Lucas S."/>
            <person name="Mishler D.B."/>
            <person name="Reski R."/>
            <person name="Grigoriev I."/>
            <person name="Quatrano R.S."/>
            <person name="Boore J.L."/>
        </authorList>
    </citation>
    <scope>NUCLEOTIDE SEQUENCE [LARGE SCALE GENOMIC DNA]</scope>
    <source>
        <strain evidence="3 4">cv. Gransden 2004</strain>
    </source>
</reference>
<dbReference type="InParanoid" id="A0A2K1IVI5"/>
<dbReference type="Gramene" id="Pp3c20_16945V3.1">
    <property type="protein sequence ID" value="Pp3c20_16945V3.1"/>
    <property type="gene ID" value="Pp3c20_16945"/>
</dbReference>
<organism evidence="2">
    <name type="scientific">Physcomitrium patens</name>
    <name type="common">Spreading-leaved earth moss</name>
    <name type="synonym">Physcomitrella patens</name>
    <dbReference type="NCBI Taxonomy" id="3218"/>
    <lineage>
        <taxon>Eukaryota</taxon>
        <taxon>Viridiplantae</taxon>
        <taxon>Streptophyta</taxon>
        <taxon>Embryophyta</taxon>
        <taxon>Bryophyta</taxon>
        <taxon>Bryophytina</taxon>
        <taxon>Bryopsida</taxon>
        <taxon>Funariidae</taxon>
        <taxon>Funariales</taxon>
        <taxon>Funariaceae</taxon>
        <taxon>Physcomitrium</taxon>
    </lineage>
</organism>
<feature type="transmembrane region" description="Helical" evidence="1">
    <location>
        <begin position="114"/>
        <end position="132"/>
    </location>
</feature>
<evidence type="ECO:0000313" key="2">
    <source>
        <dbReference type="EMBL" id="PNR33286.1"/>
    </source>
</evidence>
<reference evidence="3" key="3">
    <citation type="submission" date="2020-12" db="UniProtKB">
        <authorList>
            <consortium name="EnsemblPlants"/>
        </authorList>
    </citation>
    <scope>IDENTIFICATION</scope>
</reference>
<dbReference type="Proteomes" id="UP000006727">
    <property type="component" value="Chromosome 20"/>
</dbReference>
<accession>A0A2K1IVI5</accession>